<keyword evidence="10 14" id="KW-0408">Iron</keyword>
<dbReference type="Pfam" id="PF14815">
    <property type="entry name" value="NUDIX_4"/>
    <property type="match status" value="1"/>
</dbReference>
<dbReference type="PANTHER" id="PTHR42944:SF1">
    <property type="entry name" value="ADENINE DNA GLYCOSYLASE"/>
    <property type="match status" value="1"/>
</dbReference>
<dbReference type="InterPro" id="IPR029119">
    <property type="entry name" value="MutY_C"/>
</dbReference>
<dbReference type="SMART" id="SM00525">
    <property type="entry name" value="FES"/>
    <property type="match status" value="1"/>
</dbReference>
<keyword evidence="13 14" id="KW-0326">Glycosidase</keyword>
<comment type="similarity">
    <text evidence="3 14">Belongs to the Nth/MutY family.</text>
</comment>
<keyword evidence="6" id="KW-0004">4Fe-4S</keyword>
<feature type="compositionally biased region" description="Polar residues" evidence="15">
    <location>
        <begin position="351"/>
        <end position="362"/>
    </location>
</feature>
<evidence type="ECO:0000256" key="5">
    <source>
        <dbReference type="ARBA" id="ARBA00022023"/>
    </source>
</evidence>
<dbReference type="GO" id="GO:0034039">
    <property type="term" value="F:8-oxo-7,8-dihydroguanine DNA N-glycosylase activity"/>
    <property type="evidence" value="ECO:0007669"/>
    <property type="project" value="TreeGrafter"/>
</dbReference>
<dbReference type="GO" id="GO:0051539">
    <property type="term" value="F:4 iron, 4 sulfur cluster binding"/>
    <property type="evidence" value="ECO:0007669"/>
    <property type="project" value="UniProtKB-UniRule"/>
</dbReference>
<evidence type="ECO:0000256" key="4">
    <source>
        <dbReference type="ARBA" id="ARBA00012045"/>
    </source>
</evidence>
<evidence type="ECO:0000256" key="3">
    <source>
        <dbReference type="ARBA" id="ARBA00008343"/>
    </source>
</evidence>
<evidence type="ECO:0000256" key="9">
    <source>
        <dbReference type="ARBA" id="ARBA00022801"/>
    </source>
</evidence>
<evidence type="ECO:0000256" key="14">
    <source>
        <dbReference type="RuleBase" id="RU365096"/>
    </source>
</evidence>
<dbReference type="RefSeq" id="WP_170291633.1">
    <property type="nucleotide sequence ID" value="NZ_WNKU01000002.1"/>
</dbReference>
<evidence type="ECO:0000256" key="8">
    <source>
        <dbReference type="ARBA" id="ARBA00022763"/>
    </source>
</evidence>
<dbReference type="NCBIfam" id="TIGR01084">
    <property type="entry name" value="mutY"/>
    <property type="match status" value="1"/>
</dbReference>
<dbReference type="GO" id="GO:0006298">
    <property type="term" value="P:mismatch repair"/>
    <property type="evidence" value="ECO:0007669"/>
    <property type="project" value="TreeGrafter"/>
</dbReference>
<dbReference type="CDD" id="cd03431">
    <property type="entry name" value="NUDIX_DNA_Glycosylase_C-MutY"/>
    <property type="match status" value="1"/>
</dbReference>
<organism evidence="17 18">
    <name type="scientific">Heliobacterium mobile</name>
    <name type="common">Heliobacillus mobilis</name>
    <dbReference type="NCBI Taxonomy" id="28064"/>
    <lineage>
        <taxon>Bacteria</taxon>
        <taxon>Bacillati</taxon>
        <taxon>Bacillota</taxon>
        <taxon>Clostridia</taxon>
        <taxon>Eubacteriales</taxon>
        <taxon>Heliobacteriaceae</taxon>
        <taxon>Heliobacterium</taxon>
    </lineage>
</organism>
<gene>
    <name evidence="17" type="primary">mutY</name>
    <name evidence="17" type="ORF">GJ688_03960</name>
</gene>
<evidence type="ECO:0000256" key="1">
    <source>
        <dbReference type="ARBA" id="ARBA00000843"/>
    </source>
</evidence>
<evidence type="ECO:0000256" key="6">
    <source>
        <dbReference type="ARBA" id="ARBA00022485"/>
    </source>
</evidence>
<dbReference type="GO" id="GO:0006284">
    <property type="term" value="P:base-excision repair"/>
    <property type="evidence" value="ECO:0007669"/>
    <property type="project" value="UniProtKB-UniRule"/>
</dbReference>
<dbReference type="InterPro" id="IPR003265">
    <property type="entry name" value="HhH-GPD_domain"/>
</dbReference>
<name>A0A6I3SHD1_HELMO</name>
<dbReference type="PANTHER" id="PTHR42944">
    <property type="entry name" value="ADENINE DNA GLYCOSYLASE"/>
    <property type="match status" value="1"/>
</dbReference>
<protein>
    <recommendedName>
        <fullName evidence="5 14">Adenine DNA glycosylase</fullName>
        <ecNumber evidence="4 14">3.2.2.31</ecNumber>
    </recommendedName>
</protein>
<dbReference type="Gene3D" id="3.90.79.10">
    <property type="entry name" value="Nucleoside Triphosphate Pyrophosphohydrolase"/>
    <property type="match status" value="1"/>
</dbReference>
<keyword evidence="8 14" id="KW-0227">DNA damage</keyword>
<dbReference type="EC" id="3.2.2.31" evidence="4 14"/>
<dbReference type="SMART" id="SM00478">
    <property type="entry name" value="ENDO3c"/>
    <property type="match status" value="1"/>
</dbReference>
<dbReference type="InterPro" id="IPR005760">
    <property type="entry name" value="A/G_AdeGlyc_MutY"/>
</dbReference>
<accession>A0A6I3SHD1</accession>
<dbReference type="SUPFAM" id="SSF48150">
    <property type="entry name" value="DNA-glycosylase"/>
    <property type="match status" value="1"/>
</dbReference>
<proteinExistence type="inferred from homology"/>
<keyword evidence="7" id="KW-0479">Metal-binding</keyword>
<dbReference type="FunFam" id="1.10.340.30:FF:000002">
    <property type="entry name" value="Adenine DNA glycosylase"/>
    <property type="match status" value="1"/>
</dbReference>
<evidence type="ECO:0000256" key="2">
    <source>
        <dbReference type="ARBA" id="ARBA00002933"/>
    </source>
</evidence>
<dbReference type="InterPro" id="IPR015797">
    <property type="entry name" value="NUDIX_hydrolase-like_dom_sf"/>
</dbReference>
<reference evidence="17 18" key="1">
    <citation type="submission" date="2019-11" db="EMBL/GenBank/DDBJ databases">
        <title>Whole-genome sequence of a the green, strictly anaerobic photosynthetic bacterium Heliobacillus mobilis DSM 6151.</title>
        <authorList>
            <person name="Kyndt J.A."/>
            <person name="Meyer T.E."/>
        </authorList>
    </citation>
    <scope>NUCLEOTIDE SEQUENCE [LARGE SCALE GENOMIC DNA]</scope>
    <source>
        <strain evidence="17 18">DSM 6151</strain>
    </source>
</reference>
<comment type="function">
    <text evidence="2">Adenine glycosylase active on G-A mispairs. MutY also corrects error-prone DNA synthesis past GO lesions which are due to the oxidatively damaged form of guanine: 7,8-dihydro-8-oxoguanine (8-oxo-dGTP).</text>
</comment>
<dbReference type="SUPFAM" id="SSF55811">
    <property type="entry name" value="Nudix"/>
    <property type="match status" value="1"/>
</dbReference>
<dbReference type="GO" id="GO:0000701">
    <property type="term" value="F:purine-specific mismatch base pair DNA N-glycosylase activity"/>
    <property type="evidence" value="ECO:0007669"/>
    <property type="project" value="UniProtKB-EC"/>
</dbReference>
<evidence type="ECO:0000256" key="11">
    <source>
        <dbReference type="ARBA" id="ARBA00023014"/>
    </source>
</evidence>
<evidence type="ECO:0000256" key="15">
    <source>
        <dbReference type="SAM" id="MobiDB-lite"/>
    </source>
</evidence>
<evidence type="ECO:0000313" key="17">
    <source>
        <dbReference type="EMBL" id="MTV48137.1"/>
    </source>
</evidence>
<dbReference type="Proteomes" id="UP000430670">
    <property type="component" value="Unassembled WGS sequence"/>
</dbReference>
<dbReference type="InterPro" id="IPR023170">
    <property type="entry name" value="HhH_base_excis_C"/>
</dbReference>
<keyword evidence="12" id="KW-0234">DNA repair</keyword>
<evidence type="ECO:0000256" key="10">
    <source>
        <dbReference type="ARBA" id="ARBA00023004"/>
    </source>
</evidence>
<feature type="domain" description="HhH-GPD" evidence="16">
    <location>
        <begin position="67"/>
        <end position="221"/>
    </location>
</feature>
<evidence type="ECO:0000256" key="13">
    <source>
        <dbReference type="ARBA" id="ARBA00023295"/>
    </source>
</evidence>
<dbReference type="Gene3D" id="1.10.340.30">
    <property type="entry name" value="Hypothetical protein, domain 2"/>
    <property type="match status" value="1"/>
</dbReference>
<dbReference type="InterPro" id="IPR044298">
    <property type="entry name" value="MIG/MutY"/>
</dbReference>
<dbReference type="GO" id="GO:0046872">
    <property type="term" value="F:metal ion binding"/>
    <property type="evidence" value="ECO:0007669"/>
    <property type="project" value="UniProtKB-UniRule"/>
</dbReference>
<feature type="region of interest" description="Disordered" evidence="15">
    <location>
        <begin position="343"/>
        <end position="362"/>
    </location>
</feature>
<dbReference type="GO" id="GO:0032357">
    <property type="term" value="F:oxidized purine DNA binding"/>
    <property type="evidence" value="ECO:0007669"/>
    <property type="project" value="TreeGrafter"/>
</dbReference>
<evidence type="ECO:0000313" key="18">
    <source>
        <dbReference type="Proteomes" id="UP000430670"/>
    </source>
</evidence>
<dbReference type="AlphaFoldDB" id="A0A6I3SHD1"/>
<dbReference type="Gene3D" id="1.10.1670.10">
    <property type="entry name" value="Helix-hairpin-Helix base-excision DNA repair enzymes (C-terminal)"/>
    <property type="match status" value="1"/>
</dbReference>
<evidence type="ECO:0000256" key="7">
    <source>
        <dbReference type="ARBA" id="ARBA00022723"/>
    </source>
</evidence>
<dbReference type="EMBL" id="WNKU01000002">
    <property type="protein sequence ID" value="MTV48137.1"/>
    <property type="molecule type" value="Genomic_DNA"/>
</dbReference>
<keyword evidence="18" id="KW-1185">Reference proteome</keyword>
<keyword evidence="9" id="KW-0378">Hydrolase</keyword>
<comment type="caution">
    <text evidence="17">The sequence shown here is derived from an EMBL/GenBank/DDBJ whole genome shotgun (WGS) entry which is preliminary data.</text>
</comment>
<evidence type="ECO:0000256" key="12">
    <source>
        <dbReference type="ARBA" id="ARBA00023204"/>
    </source>
</evidence>
<keyword evidence="11" id="KW-0411">Iron-sulfur</keyword>
<dbReference type="Pfam" id="PF00730">
    <property type="entry name" value="HhH-GPD"/>
    <property type="match status" value="1"/>
</dbReference>
<dbReference type="InterPro" id="IPR011257">
    <property type="entry name" value="DNA_glycosylase"/>
</dbReference>
<dbReference type="CDD" id="cd00056">
    <property type="entry name" value="ENDO3c"/>
    <property type="match status" value="1"/>
</dbReference>
<sequence>MLTISSRIHDNILNSTSNSKQHHDDEVYAVPEKDWVLKLLSWYDVNKRDLPWRRTKNPYAIWVSEVMLQQTRVETVIPYYERFMNQFPDLKTLAGAPEEPVLKAWEGLGYYSRVRNLQEAARQVMERFAGQVPPEPKAFRSLKGVGAYICGAVLSIAFQIREPAVDGNVCRVFARFFGWDDPIGSTVLLKKAWQASLDQLAWLPDERVPDWTQGLMELGALVCIPRSARCGECPLADGCTARAQGKVEMLPVRKPRKENQEVYRKALLLTDENGRVLLTQRPDKGLLANMWELPTFEQGFHSLEQVKYEPERSEQFRHVFSHLTWIVDVTPARIDLEKTNPLESRGRVAEESSQYGSDSGQRSWCDREALSRLPMNNLTLKILKKYGVL</sequence>
<dbReference type="GO" id="GO:0035485">
    <property type="term" value="F:adenine/guanine mispair binding"/>
    <property type="evidence" value="ECO:0007669"/>
    <property type="project" value="TreeGrafter"/>
</dbReference>
<dbReference type="InterPro" id="IPR003651">
    <property type="entry name" value="Endonuclease3_FeS-loop_motif"/>
</dbReference>
<comment type="cofactor">
    <cofactor evidence="14">
        <name>[4Fe-4S] cluster</name>
        <dbReference type="ChEBI" id="CHEBI:49883"/>
    </cofactor>
    <text evidence="14">Binds 1 [4Fe-4S] cluster.</text>
</comment>
<evidence type="ECO:0000259" key="16">
    <source>
        <dbReference type="SMART" id="SM00478"/>
    </source>
</evidence>
<comment type="catalytic activity">
    <reaction evidence="1 14">
        <text>Hydrolyzes free adenine bases from 7,8-dihydro-8-oxoguanine:adenine mismatched double-stranded DNA, leaving an apurinic site.</text>
        <dbReference type="EC" id="3.2.2.31"/>
    </reaction>
</comment>